<reference evidence="1 2" key="1">
    <citation type="submission" date="2017-08" db="EMBL/GenBank/DDBJ databases">
        <authorList>
            <person name="de Groot N.N."/>
        </authorList>
    </citation>
    <scope>NUCLEOTIDE SEQUENCE [LARGE SCALE GENOMIC DNA]</scope>
    <source>
        <strain evidence="1 2">JC85</strain>
    </source>
</reference>
<sequence length="49" mass="5360">MRGTFIVPLNATQGVFETFMGLTIEEVHCTYSVSGRGQNKAVMEVLISP</sequence>
<proteinExistence type="predicted"/>
<protein>
    <submittedName>
        <fullName evidence="1">Uncharacterized protein</fullName>
    </submittedName>
</protein>
<organism evidence="1 2">
    <name type="scientific">Rhizobium subbaraonis</name>
    <dbReference type="NCBI Taxonomy" id="908946"/>
    <lineage>
        <taxon>Bacteria</taxon>
        <taxon>Pseudomonadati</taxon>
        <taxon>Pseudomonadota</taxon>
        <taxon>Alphaproteobacteria</taxon>
        <taxon>Hyphomicrobiales</taxon>
        <taxon>Rhizobiaceae</taxon>
        <taxon>Rhizobium/Agrobacterium group</taxon>
        <taxon>Rhizobium</taxon>
    </lineage>
</organism>
<dbReference type="Proteomes" id="UP000219167">
    <property type="component" value="Unassembled WGS sequence"/>
</dbReference>
<name>A0A285UWQ8_9HYPH</name>
<gene>
    <name evidence="1" type="ORF">SAMN05892877_1184</name>
</gene>
<dbReference type="AlphaFoldDB" id="A0A285UWQ8"/>
<evidence type="ECO:0000313" key="2">
    <source>
        <dbReference type="Proteomes" id="UP000219167"/>
    </source>
</evidence>
<keyword evidence="2" id="KW-1185">Reference proteome</keyword>
<evidence type="ECO:0000313" key="1">
    <source>
        <dbReference type="EMBL" id="SOC45778.1"/>
    </source>
</evidence>
<dbReference type="EMBL" id="OBQD01000018">
    <property type="protein sequence ID" value="SOC45778.1"/>
    <property type="molecule type" value="Genomic_DNA"/>
</dbReference>
<accession>A0A285UWQ8</accession>